<dbReference type="STRING" id="1235802.C823_03152"/>
<evidence type="ECO:0000313" key="2">
    <source>
        <dbReference type="EMBL" id="EMZ24467.1"/>
    </source>
</evidence>
<name>N2A552_9FIRM</name>
<gene>
    <name evidence="2" type="ORF">C823_03152</name>
</gene>
<dbReference type="PROSITE" id="PS50930">
    <property type="entry name" value="HTH_LYTTR"/>
    <property type="match status" value="1"/>
</dbReference>
<dbReference type="InterPro" id="IPR046947">
    <property type="entry name" value="LytR-like"/>
</dbReference>
<evidence type="ECO:0000259" key="1">
    <source>
        <dbReference type="PROSITE" id="PS50930"/>
    </source>
</evidence>
<dbReference type="EMBL" id="AQFT01000096">
    <property type="protein sequence ID" value="EMZ24467.1"/>
    <property type="molecule type" value="Genomic_DNA"/>
</dbReference>
<dbReference type="PATRIC" id="fig|1235802.3.peg.3335"/>
<organism evidence="2 3">
    <name type="scientific">Eubacterium plexicaudatum ASF492</name>
    <dbReference type="NCBI Taxonomy" id="1235802"/>
    <lineage>
        <taxon>Bacteria</taxon>
        <taxon>Bacillati</taxon>
        <taxon>Bacillota</taxon>
        <taxon>Clostridia</taxon>
        <taxon>Eubacteriales</taxon>
        <taxon>Eubacteriaceae</taxon>
        <taxon>Eubacterium</taxon>
    </lineage>
</organism>
<dbReference type="Pfam" id="PF04397">
    <property type="entry name" value="LytTR"/>
    <property type="match status" value="1"/>
</dbReference>
<dbReference type="GO" id="GO:0003677">
    <property type="term" value="F:DNA binding"/>
    <property type="evidence" value="ECO:0007669"/>
    <property type="project" value="InterPro"/>
</dbReference>
<dbReference type="OrthoDB" id="9809318at2"/>
<dbReference type="HOGENOM" id="CLU_000445_14_2_9"/>
<dbReference type="GO" id="GO:0000156">
    <property type="term" value="F:phosphorelay response regulator activity"/>
    <property type="evidence" value="ECO:0007669"/>
    <property type="project" value="InterPro"/>
</dbReference>
<dbReference type="PANTHER" id="PTHR37299">
    <property type="entry name" value="TRANSCRIPTIONAL REGULATOR-RELATED"/>
    <property type="match status" value="1"/>
</dbReference>
<feature type="domain" description="HTH LytTR-type" evidence="1">
    <location>
        <begin position="141"/>
        <end position="241"/>
    </location>
</feature>
<dbReference type="InterPro" id="IPR007492">
    <property type="entry name" value="LytTR_DNA-bd_dom"/>
</dbReference>
<proteinExistence type="predicted"/>
<reference evidence="2 3" key="1">
    <citation type="journal article" date="2014" name="Genome Announc.">
        <title>Draft genome sequences of the altered schaedler flora, a defined bacterial community from gnotobiotic mice.</title>
        <authorList>
            <person name="Wannemuehler M.J."/>
            <person name="Overstreet A.M."/>
            <person name="Ward D.V."/>
            <person name="Phillips G.J."/>
        </authorList>
    </citation>
    <scope>NUCLEOTIDE SEQUENCE [LARGE SCALE GENOMIC DNA]</scope>
    <source>
        <strain evidence="2 3">ASF492</strain>
    </source>
</reference>
<comment type="caution">
    <text evidence="2">The sequence shown here is derived from an EMBL/GenBank/DDBJ whole genome shotgun (WGS) entry which is preliminary data.</text>
</comment>
<protein>
    <recommendedName>
        <fullName evidence="1">HTH LytTR-type domain-containing protein</fullName>
    </recommendedName>
</protein>
<dbReference type="eggNOG" id="COG3279">
    <property type="taxonomic scope" value="Bacteria"/>
</dbReference>
<dbReference type="AlphaFoldDB" id="N2A552"/>
<keyword evidence="3" id="KW-1185">Reference proteome</keyword>
<dbReference type="Proteomes" id="UP000012589">
    <property type="component" value="Unassembled WGS sequence"/>
</dbReference>
<dbReference type="SMART" id="SM00850">
    <property type="entry name" value="LytTR"/>
    <property type="match status" value="1"/>
</dbReference>
<sequence>MVTMIIYGPRRREAESFGQVTKDLFAYLSEEELTMYCFSALDTVRKFLKKSALLDMACVGIRGREEIDLLHQIRTLYAKAELLLVADATVSPMEYLTPEVRAASLLLYPYEEKQMKQVLRAFLGSCLKDRMQDSTEEKDFLVIENRDGRTAIPFSQIYYIEVRERKIFIRVRNREYSRYDSMEHIMQQLPEIFVRCHRSFAFNMHHLDRVRLSENTVYLEDGMSVPLSRSYKSAVKEYMHGRHTKREQI</sequence>
<evidence type="ECO:0000313" key="3">
    <source>
        <dbReference type="Proteomes" id="UP000012589"/>
    </source>
</evidence>
<dbReference type="Gene3D" id="2.40.50.1020">
    <property type="entry name" value="LytTr DNA-binding domain"/>
    <property type="match status" value="1"/>
</dbReference>
<accession>N2A552</accession>
<dbReference type="PANTHER" id="PTHR37299:SF1">
    <property type="entry name" value="STAGE 0 SPORULATION PROTEIN A HOMOLOG"/>
    <property type="match status" value="1"/>
</dbReference>